<feature type="non-terminal residue" evidence="2">
    <location>
        <position position="88"/>
    </location>
</feature>
<dbReference type="Proteomes" id="UP000011080">
    <property type="component" value="Unassembled WGS sequence"/>
</dbReference>
<dbReference type="InterPro" id="IPR040779">
    <property type="entry name" value="DUF5538"/>
</dbReference>
<dbReference type="EMBL" id="JH881088">
    <property type="protein sequence ID" value="ELR56662.1"/>
    <property type="molecule type" value="Genomic_DNA"/>
</dbReference>
<evidence type="ECO:0000313" key="2">
    <source>
        <dbReference type="EMBL" id="ELR56662.1"/>
    </source>
</evidence>
<evidence type="ECO:0000256" key="1">
    <source>
        <dbReference type="SAM" id="MobiDB-lite"/>
    </source>
</evidence>
<feature type="region of interest" description="Disordered" evidence="1">
    <location>
        <begin position="1"/>
        <end position="88"/>
    </location>
</feature>
<name>L8INH2_9CETA</name>
<accession>L8INH2</accession>
<organism evidence="2 3">
    <name type="scientific">Bos mutus</name>
    <name type="common">wild yak</name>
    <dbReference type="NCBI Taxonomy" id="72004"/>
    <lineage>
        <taxon>Eukaryota</taxon>
        <taxon>Metazoa</taxon>
        <taxon>Chordata</taxon>
        <taxon>Craniata</taxon>
        <taxon>Vertebrata</taxon>
        <taxon>Euteleostomi</taxon>
        <taxon>Mammalia</taxon>
        <taxon>Eutheria</taxon>
        <taxon>Laurasiatheria</taxon>
        <taxon>Artiodactyla</taxon>
        <taxon>Ruminantia</taxon>
        <taxon>Pecora</taxon>
        <taxon>Bovidae</taxon>
        <taxon>Bovinae</taxon>
        <taxon>Bos</taxon>
    </lineage>
</organism>
<gene>
    <name evidence="2" type="ORF">M91_20115</name>
</gene>
<proteinExistence type="predicted"/>
<protein>
    <submittedName>
        <fullName evidence="2">Uncharacterized protein</fullName>
    </submittedName>
</protein>
<evidence type="ECO:0000313" key="3">
    <source>
        <dbReference type="Proteomes" id="UP000011080"/>
    </source>
</evidence>
<sequence length="88" mass="9440">PLSPPRELHVAPPPPAQTIARPAGLPRRTRLMVRSAPPTRRPPTDSGAFRDSSERGLGFRPQNLGRVGGVVFSSDPALRPRPGPSLHP</sequence>
<dbReference type="Pfam" id="PF17692">
    <property type="entry name" value="DUF5538"/>
    <property type="match status" value="1"/>
</dbReference>
<feature type="compositionally biased region" description="Pro residues" evidence="1">
    <location>
        <begin position="79"/>
        <end position="88"/>
    </location>
</feature>
<dbReference type="AlphaFoldDB" id="L8INH2"/>
<reference evidence="2 3" key="1">
    <citation type="journal article" date="2012" name="Nat. Genet.">
        <title>The yak genome and adaptation to life at high altitude.</title>
        <authorList>
            <person name="Qiu Q."/>
            <person name="Zhang G."/>
            <person name="Ma T."/>
            <person name="Qian W."/>
            <person name="Wang J."/>
            <person name="Ye Z."/>
            <person name="Cao C."/>
            <person name="Hu Q."/>
            <person name="Kim J."/>
            <person name="Larkin D.M."/>
            <person name="Auvil L."/>
            <person name="Capitanu B."/>
            <person name="Ma J."/>
            <person name="Lewin H.A."/>
            <person name="Qian X."/>
            <person name="Lang Y."/>
            <person name="Zhou R."/>
            <person name="Wang L."/>
            <person name="Wang K."/>
            <person name="Xia J."/>
            <person name="Liao S."/>
            <person name="Pan S."/>
            <person name="Lu X."/>
            <person name="Hou H."/>
            <person name="Wang Y."/>
            <person name="Zang X."/>
            <person name="Yin Y."/>
            <person name="Ma H."/>
            <person name="Zhang J."/>
            <person name="Wang Z."/>
            <person name="Zhang Y."/>
            <person name="Zhang D."/>
            <person name="Yonezawa T."/>
            <person name="Hasegawa M."/>
            <person name="Zhong Y."/>
            <person name="Liu W."/>
            <person name="Zhang Y."/>
            <person name="Huang Z."/>
            <person name="Zhang S."/>
            <person name="Long R."/>
            <person name="Yang H."/>
            <person name="Wang J."/>
            <person name="Lenstra J.A."/>
            <person name="Cooper D.N."/>
            <person name="Wu Y."/>
            <person name="Wang J."/>
            <person name="Shi P."/>
            <person name="Wang J."/>
            <person name="Liu J."/>
        </authorList>
    </citation>
    <scope>NUCLEOTIDE SEQUENCE [LARGE SCALE GENOMIC DNA]</scope>
    <source>
        <strain evidence="3">yakQH1</strain>
    </source>
</reference>
<feature type="non-terminal residue" evidence="2">
    <location>
        <position position="1"/>
    </location>
</feature>